<protein>
    <submittedName>
        <fullName evidence="1">(rape) hypothetical protein</fullName>
    </submittedName>
</protein>
<sequence length="172" mass="19778">MVKYNWNLIEFDHFQECTCCFVNVVTGFQLYPDCFVFRHLKILNFTAFIHGSCELAGPKFLGAAWQHPQLNIFERGLLIEVYVDRGVGEFEVMTGVAVGKEIDDDLDINVCDACFAPDYQLHIENPMKNLNTDVDIAKIKRKRTWRRNKNQLILTGSASYESDSDEDKIFLG</sequence>
<dbReference type="Proteomes" id="UP001295469">
    <property type="component" value="Chromosome C08"/>
</dbReference>
<dbReference type="EMBL" id="HG994372">
    <property type="protein sequence ID" value="CAF2110317.1"/>
    <property type="molecule type" value="Genomic_DNA"/>
</dbReference>
<reference evidence="1" key="1">
    <citation type="submission" date="2021-01" db="EMBL/GenBank/DDBJ databases">
        <authorList>
            <consortium name="Genoscope - CEA"/>
            <person name="William W."/>
        </authorList>
    </citation>
    <scope>NUCLEOTIDE SEQUENCE</scope>
</reference>
<gene>
    <name evidence="1" type="ORF">DARMORV10_C08P23250.1</name>
</gene>
<proteinExistence type="predicted"/>
<dbReference type="AlphaFoldDB" id="A0A816UGZ5"/>
<name>A0A816UGZ5_BRANA</name>
<evidence type="ECO:0000313" key="1">
    <source>
        <dbReference type="EMBL" id="CAF2110317.1"/>
    </source>
</evidence>
<accession>A0A816UGZ5</accession>
<organism evidence="1">
    <name type="scientific">Brassica napus</name>
    <name type="common">Rape</name>
    <dbReference type="NCBI Taxonomy" id="3708"/>
    <lineage>
        <taxon>Eukaryota</taxon>
        <taxon>Viridiplantae</taxon>
        <taxon>Streptophyta</taxon>
        <taxon>Embryophyta</taxon>
        <taxon>Tracheophyta</taxon>
        <taxon>Spermatophyta</taxon>
        <taxon>Magnoliopsida</taxon>
        <taxon>eudicotyledons</taxon>
        <taxon>Gunneridae</taxon>
        <taxon>Pentapetalae</taxon>
        <taxon>rosids</taxon>
        <taxon>malvids</taxon>
        <taxon>Brassicales</taxon>
        <taxon>Brassicaceae</taxon>
        <taxon>Brassiceae</taxon>
        <taxon>Brassica</taxon>
    </lineage>
</organism>